<evidence type="ECO:0000256" key="3">
    <source>
        <dbReference type="ARBA" id="ARBA00022448"/>
    </source>
</evidence>
<evidence type="ECO:0000256" key="12">
    <source>
        <dbReference type="ARBA" id="ARBA00044891"/>
    </source>
</evidence>
<comment type="catalytic activity">
    <reaction evidence="16">
        <text>L-lysyl-L-lysine(out) = L-lysyl-L-lysine(in)</text>
        <dbReference type="Rhea" id="RHEA:79403"/>
        <dbReference type="ChEBI" id="CHEBI:229956"/>
    </reaction>
</comment>
<keyword evidence="6 25" id="KW-0472">Membrane</keyword>
<evidence type="ECO:0000256" key="16">
    <source>
        <dbReference type="ARBA" id="ARBA00044900"/>
    </source>
</evidence>
<evidence type="ECO:0000256" key="4">
    <source>
        <dbReference type="ARBA" id="ARBA00022692"/>
    </source>
</evidence>
<comment type="catalytic activity">
    <reaction evidence="13">
        <text>L-alpha-aminoacyl-L-lysine(out) = L-alpha-aminoacyl-L-lysine(in)</text>
        <dbReference type="Rhea" id="RHEA:79383"/>
        <dbReference type="ChEBI" id="CHEBI:229966"/>
    </reaction>
</comment>
<evidence type="ECO:0000256" key="5">
    <source>
        <dbReference type="ARBA" id="ARBA00022989"/>
    </source>
</evidence>
<comment type="catalytic activity">
    <reaction evidence="11">
        <text>L-alpha-aminoacyl-L-histidine(out) = L-alpha-aminoacyl-L-histidine(in)</text>
        <dbReference type="Rhea" id="RHEA:79375"/>
        <dbReference type="ChEBI" id="CHEBI:229967"/>
    </reaction>
</comment>
<evidence type="ECO:0000256" key="17">
    <source>
        <dbReference type="ARBA" id="ARBA00044903"/>
    </source>
</evidence>
<evidence type="ECO:0000256" key="2">
    <source>
        <dbReference type="ARBA" id="ARBA00008335"/>
    </source>
</evidence>
<comment type="catalytic activity">
    <reaction evidence="14">
        <text>L-aspartyl-L-lysine(out) = L-aspartyl-L-lysine(in)</text>
        <dbReference type="Rhea" id="RHEA:79411"/>
        <dbReference type="ChEBI" id="CHEBI:229953"/>
    </reaction>
</comment>
<feature type="transmembrane region" description="Helical" evidence="25">
    <location>
        <begin position="430"/>
        <end position="451"/>
    </location>
</feature>
<evidence type="ECO:0000256" key="25">
    <source>
        <dbReference type="SAM" id="Phobius"/>
    </source>
</evidence>
<accession>A0ABY5V1U6</accession>
<dbReference type="PANTHER" id="PTHR23512:SF3">
    <property type="entry name" value="MAJOR FACILITATOR SUPERFAMILY DOMAIN-CONTAINING PROTEIN 1"/>
    <property type="match status" value="1"/>
</dbReference>
<feature type="transmembrane region" description="Helical" evidence="25">
    <location>
        <begin position="390"/>
        <end position="410"/>
    </location>
</feature>
<name>A0ABY5V1U6_9BACT</name>
<comment type="catalytic activity">
    <reaction evidence="18">
        <text>L-histidyl-L-alpha-amino acid(out) = L-histidyl-L-alpha-amino acid(in)</text>
        <dbReference type="Rhea" id="RHEA:79379"/>
        <dbReference type="ChEBI" id="CHEBI:229964"/>
    </reaction>
</comment>
<dbReference type="EMBL" id="CP102294">
    <property type="protein sequence ID" value="UWN58200.1"/>
    <property type="molecule type" value="Genomic_DNA"/>
</dbReference>
<evidence type="ECO:0000256" key="20">
    <source>
        <dbReference type="ARBA" id="ARBA00044924"/>
    </source>
</evidence>
<dbReference type="Pfam" id="PF07690">
    <property type="entry name" value="MFS_1"/>
    <property type="match status" value="1"/>
</dbReference>
<sequence length="473" mass="52412">MVEYLRKKIADSAAARWTVLGLVSFTMLTGYVMTDAMAPLKTMLEQQLGWDSTDYGVFTSGYGWFNIFLLMLIFGGMILDKKGPRFTGVLSVGLMIAGSLLKYWAVSTDFGGAVTSLSIGSWQVFSLKSQVLYATLGFAIFGVGIEMVGITANKVVVKWFRGKALALALGLNVAAGRIGTAIAMFGSLPFARAMGSPSAPLLVCLIMFCIGLLSFLVFCVMDRRYDRETETERPLDNEKTDEEEFRFSDIFRIARIKAFWYITILCVLFYSAVFPFLKYATELMIQKFHVSPEFAGSIPALLPFGNVLLTPLFGSIYDRKGRGATIMLIGSALLVIVHVLFSIPMLTSSWIAVVLIVLLGAAFSLVPSAMWPSVPKIIPYRMLGTSYSMIFWIQNWGLSFVPMLIGYVLDRYCVSGTMLIDGIESTSYDYTLPMMIFAGFGVLSIVFALLLRREDRIKGYGLERPNIEERSAS</sequence>
<comment type="catalytic activity">
    <reaction evidence="12">
        <text>L-lysyl-L-alpha-amino acid(out) = L-lysyl-L-alpha-amino acid(in)</text>
        <dbReference type="Rhea" id="RHEA:79387"/>
        <dbReference type="ChEBI" id="CHEBI:229965"/>
    </reaction>
</comment>
<evidence type="ECO:0000256" key="13">
    <source>
        <dbReference type="ARBA" id="ARBA00044893"/>
    </source>
</evidence>
<keyword evidence="5 25" id="KW-1133">Transmembrane helix</keyword>
<evidence type="ECO:0000256" key="7">
    <source>
        <dbReference type="ARBA" id="ARBA00023228"/>
    </source>
</evidence>
<evidence type="ECO:0000256" key="24">
    <source>
        <dbReference type="ARBA" id="ARBA00046376"/>
    </source>
</evidence>
<comment type="catalytic activity">
    <reaction evidence="19">
        <text>L-alanyl-L-lysine(out) = L-alanyl-L-lysine(in)</text>
        <dbReference type="Rhea" id="RHEA:79415"/>
        <dbReference type="ChEBI" id="CHEBI:192470"/>
    </reaction>
</comment>
<comment type="catalytic activity">
    <reaction evidence="20">
        <text>L-lysyl-glycine(out) = L-lysyl-glycine(in)</text>
        <dbReference type="Rhea" id="RHEA:79407"/>
        <dbReference type="ChEBI" id="CHEBI:191202"/>
    </reaction>
</comment>
<comment type="catalytic activity">
    <reaction evidence="15">
        <text>L-arginyl-L-alpha-amino acid(out) = L-arginyl-L-alpha-amino acid(in)</text>
        <dbReference type="Rhea" id="RHEA:79371"/>
        <dbReference type="ChEBI" id="CHEBI:84315"/>
    </reaction>
</comment>
<feature type="transmembrane region" description="Helical" evidence="25">
    <location>
        <begin position="258"/>
        <end position="277"/>
    </location>
</feature>
<feature type="transmembrane region" description="Helical" evidence="25">
    <location>
        <begin position="86"/>
        <end position="105"/>
    </location>
</feature>
<evidence type="ECO:0000256" key="21">
    <source>
        <dbReference type="ARBA" id="ARBA00044985"/>
    </source>
</evidence>
<dbReference type="PROSITE" id="PS50850">
    <property type="entry name" value="MFS"/>
    <property type="match status" value="1"/>
</dbReference>
<feature type="domain" description="Major facilitator superfamily (MFS) profile" evidence="26">
    <location>
        <begin position="18"/>
        <end position="456"/>
    </location>
</feature>
<comment type="catalytic activity">
    <reaction evidence="9">
        <text>L-histidyl-glycine(out) = L-histidyl-glycine(in)</text>
        <dbReference type="Rhea" id="RHEA:79395"/>
        <dbReference type="ChEBI" id="CHEBI:229957"/>
    </reaction>
</comment>
<feature type="transmembrane region" description="Helical" evidence="25">
    <location>
        <begin position="164"/>
        <end position="186"/>
    </location>
</feature>
<evidence type="ECO:0000256" key="6">
    <source>
        <dbReference type="ARBA" id="ARBA00023136"/>
    </source>
</evidence>
<reference evidence="27" key="1">
    <citation type="journal article" date="2022" name="Cell">
        <title>Design, construction, and in vivo augmentation of a complex gut microbiome.</title>
        <authorList>
            <person name="Cheng A.G."/>
            <person name="Ho P.Y."/>
            <person name="Aranda-Diaz A."/>
            <person name="Jain S."/>
            <person name="Yu F.B."/>
            <person name="Meng X."/>
            <person name="Wang M."/>
            <person name="Iakiviak M."/>
            <person name="Nagashima K."/>
            <person name="Zhao A."/>
            <person name="Murugkar P."/>
            <person name="Patil A."/>
            <person name="Atabakhsh K."/>
            <person name="Weakley A."/>
            <person name="Yan J."/>
            <person name="Brumbaugh A.R."/>
            <person name="Higginbottom S."/>
            <person name="Dimas A."/>
            <person name="Shiver A.L."/>
            <person name="Deutschbauer A."/>
            <person name="Neff N."/>
            <person name="Sonnenburg J.L."/>
            <person name="Huang K.C."/>
            <person name="Fischbach M.A."/>
        </authorList>
    </citation>
    <scope>NUCLEOTIDE SEQUENCE</scope>
    <source>
        <strain evidence="27">AP11</strain>
    </source>
</reference>
<proteinExistence type="inferred from homology"/>
<comment type="similarity">
    <text evidence="2">Belongs to the major facilitator superfamily.</text>
</comment>
<feature type="transmembrane region" description="Helical" evidence="25">
    <location>
        <begin position="324"/>
        <end position="343"/>
    </location>
</feature>
<comment type="function">
    <text evidence="23">Lysosomal dipeptide uniporter that selectively exports lysine, arginine or histidine-containing dipeptides with a net positive charge from the lysosome lumen into the cytosol. Could play a role in a specific type of protein O-glycosylation indirectly regulating macrophages migration and tissue invasion. Also essential for liver homeostasis.</text>
</comment>
<keyword evidence="4 25" id="KW-0812">Transmembrane</keyword>
<evidence type="ECO:0000256" key="10">
    <source>
        <dbReference type="ARBA" id="ARBA00044881"/>
    </source>
</evidence>
<dbReference type="InterPro" id="IPR036259">
    <property type="entry name" value="MFS_trans_sf"/>
</dbReference>
<comment type="catalytic activity">
    <reaction evidence="10">
        <text>L-alpha-aminoacyl-L-arginine(out) = L-alpha-aminoacyl-L-arginine(in)</text>
        <dbReference type="Rhea" id="RHEA:79367"/>
        <dbReference type="ChEBI" id="CHEBI:229968"/>
    </reaction>
</comment>
<dbReference type="InterPro" id="IPR020846">
    <property type="entry name" value="MFS_dom"/>
</dbReference>
<comment type="catalytic activity">
    <reaction evidence="17">
        <text>L-arginyl-glycine(out) = L-arginyl-glycine(in)</text>
        <dbReference type="Rhea" id="RHEA:79391"/>
        <dbReference type="ChEBI" id="CHEBI:229955"/>
    </reaction>
</comment>
<gene>
    <name evidence="27" type="ORF">NQ491_05355</name>
</gene>
<evidence type="ECO:0000256" key="11">
    <source>
        <dbReference type="ARBA" id="ARBA00044884"/>
    </source>
</evidence>
<feature type="transmembrane region" description="Helical" evidence="25">
    <location>
        <begin position="131"/>
        <end position="152"/>
    </location>
</feature>
<evidence type="ECO:0000256" key="22">
    <source>
        <dbReference type="ARBA" id="ARBA00045018"/>
    </source>
</evidence>
<feature type="transmembrane region" description="Helical" evidence="25">
    <location>
        <begin position="14"/>
        <end position="33"/>
    </location>
</feature>
<feature type="transmembrane region" description="Helical" evidence="25">
    <location>
        <begin position="297"/>
        <end position="317"/>
    </location>
</feature>
<feature type="transmembrane region" description="Helical" evidence="25">
    <location>
        <begin position="61"/>
        <end position="79"/>
    </location>
</feature>
<evidence type="ECO:0000256" key="9">
    <source>
        <dbReference type="ARBA" id="ARBA00044878"/>
    </source>
</evidence>
<evidence type="ECO:0000256" key="1">
    <source>
        <dbReference type="ARBA" id="ARBA00004155"/>
    </source>
</evidence>
<feature type="transmembrane region" description="Helical" evidence="25">
    <location>
        <begin position="198"/>
        <end position="220"/>
    </location>
</feature>
<evidence type="ECO:0000256" key="18">
    <source>
        <dbReference type="ARBA" id="ARBA00044912"/>
    </source>
</evidence>
<dbReference type="RefSeq" id="WP_019246577.1">
    <property type="nucleotide sequence ID" value="NZ_CAPH01000017.1"/>
</dbReference>
<dbReference type="GeneID" id="82891139"/>
<dbReference type="Proteomes" id="UP001059295">
    <property type="component" value="Chromosome"/>
</dbReference>
<evidence type="ECO:0000256" key="19">
    <source>
        <dbReference type="ARBA" id="ARBA00044919"/>
    </source>
</evidence>
<comment type="subcellular location">
    <subcellularLocation>
        <location evidence="1">Lysosome membrane</location>
        <topology evidence="1">Multi-pass membrane protein</topology>
    </subcellularLocation>
</comment>
<feature type="transmembrane region" description="Helical" evidence="25">
    <location>
        <begin position="349"/>
        <end position="369"/>
    </location>
</feature>
<evidence type="ECO:0000256" key="14">
    <source>
        <dbReference type="ARBA" id="ARBA00044898"/>
    </source>
</evidence>
<keyword evidence="7" id="KW-0458">Lysosome</keyword>
<evidence type="ECO:0000313" key="27">
    <source>
        <dbReference type="EMBL" id="UWN58200.1"/>
    </source>
</evidence>
<dbReference type="Gene3D" id="1.20.1250.20">
    <property type="entry name" value="MFS general substrate transporter like domains"/>
    <property type="match status" value="2"/>
</dbReference>
<protein>
    <recommendedName>
        <fullName evidence="21">Lysosomal dipeptide transporter MFSD1</fullName>
    </recommendedName>
    <alternativeName>
        <fullName evidence="22">Major facilitator superfamily domain-containing protein 1</fullName>
    </alternativeName>
</protein>
<evidence type="ECO:0000256" key="8">
    <source>
        <dbReference type="ARBA" id="ARBA00044876"/>
    </source>
</evidence>
<dbReference type="InterPro" id="IPR011701">
    <property type="entry name" value="MFS"/>
</dbReference>
<evidence type="ECO:0000259" key="26">
    <source>
        <dbReference type="PROSITE" id="PS50850"/>
    </source>
</evidence>
<dbReference type="InterPro" id="IPR052187">
    <property type="entry name" value="MFSD1"/>
</dbReference>
<dbReference type="SUPFAM" id="SSF103473">
    <property type="entry name" value="MFS general substrate transporter"/>
    <property type="match status" value="1"/>
</dbReference>
<evidence type="ECO:0000313" key="28">
    <source>
        <dbReference type="Proteomes" id="UP001059295"/>
    </source>
</evidence>
<keyword evidence="28" id="KW-1185">Reference proteome</keyword>
<keyword evidence="3" id="KW-0813">Transport</keyword>
<organism evidence="27 28">
    <name type="scientific">Alistipes ihumii AP11</name>
    <dbReference type="NCBI Taxonomy" id="1211813"/>
    <lineage>
        <taxon>Bacteria</taxon>
        <taxon>Pseudomonadati</taxon>
        <taxon>Bacteroidota</taxon>
        <taxon>Bacteroidia</taxon>
        <taxon>Bacteroidales</taxon>
        <taxon>Rikenellaceae</taxon>
        <taxon>Alistipes</taxon>
    </lineage>
</organism>
<comment type="subunit">
    <text evidence="24">Homodimer. Interacts with lysosomal protein GLMP (via lumenal domain); the interaction starts while both proteins are still in the endoplasmic reticulum and is required for stabilization of MFSD1 in lysosomes but has no direct effect on its targeting to lysosomes or transporter activity.</text>
</comment>
<evidence type="ECO:0000256" key="15">
    <source>
        <dbReference type="ARBA" id="ARBA00044899"/>
    </source>
</evidence>
<dbReference type="PANTHER" id="PTHR23512">
    <property type="entry name" value="MAJOR FACILITATOR SUPERFAMILY DOMAIN-CONTAINING PROTEIN 1"/>
    <property type="match status" value="1"/>
</dbReference>
<comment type="catalytic activity">
    <reaction evidence="8">
        <text>L-lysyl-L-alanine(out) = L-lysyl-L-alanine(in)</text>
        <dbReference type="Rhea" id="RHEA:79399"/>
        <dbReference type="ChEBI" id="CHEBI:229954"/>
    </reaction>
</comment>
<evidence type="ECO:0000256" key="23">
    <source>
        <dbReference type="ARBA" id="ARBA00045709"/>
    </source>
</evidence>